<feature type="compositionally biased region" description="Polar residues" evidence="6">
    <location>
        <begin position="588"/>
        <end position="605"/>
    </location>
</feature>
<dbReference type="EMBL" id="CU633865">
    <property type="protein sequence ID" value="CAP64586.1"/>
    <property type="molecule type" value="Genomic_DNA"/>
</dbReference>
<name>B2AL38_PODAN</name>
<dbReference type="GO" id="GO:0000978">
    <property type="term" value="F:RNA polymerase II cis-regulatory region sequence-specific DNA binding"/>
    <property type="evidence" value="ECO:0007669"/>
    <property type="project" value="TreeGrafter"/>
</dbReference>
<keyword evidence="3" id="KW-0238">DNA-binding</keyword>
<protein>
    <submittedName>
        <fullName evidence="8">Podospora anserina S mat+ genomic DNA chromosome 5, supercontig 9</fullName>
    </submittedName>
</protein>
<dbReference type="GeneID" id="6188842"/>
<dbReference type="VEuPathDB" id="FungiDB:PODANS_5_8610"/>
<gene>
    <name evidence="8" type="ORF">PODANS_5_8610</name>
</gene>
<feature type="compositionally biased region" description="Low complexity" evidence="6">
    <location>
        <begin position="456"/>
        <end position="468"/>
    </location>
</feature>
<organism evidence="8">
    <name type="scientific">Podospora anserina (strain S / ATCC MYA-4624 / DSM 980 / FGSC 10383)</name>
    <name type="common">Pleurage anserina</name>
    <dbReference type="NCBI Taxonomy" id="515849"/>
    <lineage>
        <taxon>Eukaryota</taxon>
        <taxon>Fungi</taxon>
        <taxon>Dikarya</taxon>
        <taxon>Ascomycota</taxon>
        <taxon>Pezizomycotina</taxon>
        <taxon>Sordariomycetes</taxon>
        <taxon>Sordariomycetidae</taxon>
        <taxon>Sordariales</taxon>
        <taxon>Podosporaceae</taxon>
        <taxon>Podospora</taxon>
        <taxon>Podospora anserina</taxon>
    </lineage>
</organism>
<dbReference type="HOGENOM" id="CLU_012196_1_0_1"/>
<dbReference type="PROSITE" id="PS51968">
    <property type="entry name" value="GRH_CP2_DB"/>
    <property type="match status" value="1"/>
</dbReference>
<dbReference type="InterPro" id="IPR057520">
    <property type="entry name" value="GRHL1/CP2_C"/>
</dbReference>
<reference evidence="8" key="2">
    <citation type="submission" date="2008-07" db="EMBL/GenBank/DDBJ databases">
        <authorList>
            <person name="Genoscope - CEA"/>
        </authorList>
    </citation>
    <scope>NUCLEOTIDE SEQUENCE</scope>
    <source>
        <strain evidence="8">S mat+</strain>
    </source>
</reference>
<evidence type="ECO:0000256" key="1">
    <source>
        <dbReference type="ARBA" id="ARBA00004123"/>
    </source>
</evidence>
<feature type="region of interest" description="Disordered" evidence="6">
    <location>
        <begin position="738"/>
        <end position="763"/>
    </location>
</feature>
<dbReference type="OrthoDB" id="7680836at2759"/>
<evidence type="ECO:0000256" key="3">
    <source>
        <dbReference type="ARBA" id="ARBA00023125"/>
    </source>
</evidence>
<evidence type="ECO:0000256" key="6">
    <source>
        <dbReference type="SAM" id="MobiDB-lite"/>
    </source>
</evidence>
<dbReference type="AlphaFoldDB" id="B2AL38"/>
<keyword evidence="4" id="KW-0804">Transcription</keyword>
<dbReference type="KEGG" id="pan:PODANSg1701"/>
<dbReference type="Pfam" id="PF04516">
    <property type="entry name" value="CP2"/>
    <property type="match status" value="1"/>
</dbReference>
<sequence length="763" mass="83705">MFRQRTSSQKPGDDLLANFRQQFPEVAAVTSSAGAAQPASTATASHPAVAVSAQETSQTLSHEAFRDQDPTPRAAAANEPWRFTPSLLDPGSFSFANFPHQTGGYYTPTPGGTNTLYHPTAGDLHTPTLGLGIGAWDTVFHPFMQHQPPQPSFAPSSIFRQDTGYETMDQDDSPMNSDPADEHMVSIDSKFHGQSPMVAFQTRQFGMSMSVPLPASAEKFRFHTALNAPTAMIKHADEIPVTYLNKGQAYSLSIVDTNPPMPMAPGTRFRTFVRISFEDEQQRQKPGVCWSLWKEGRGTNEAHQRGGKLQAVEYVEAGQPSEGDDKRARIELETASFDGFSVVWTPGINGAVECNIAVRFNFLSTDFSHSKGVKGIPVRLCAKTHILPSDPSQSPPPSSPEAEICYCKVKLFRDHGAERKLSNDVAHVRKTIDKLKQQIAQAESGMKDFGKRKRPSAAQSKSSSAVQRPGKVQKHKRTWSMSSASSAGGGGRPNLEEDLHFKLQTLQDMFTSTRPVSVLYLRGDDIDDPDLHPVSLPGEPVDLTRVDTDPAAWRSERSSMAGSSLVSPSPSSLSLHSQASVAGKPNWQDYQIGSDGSAQGGNQPTKVRKVDEAGHLTGWIEALGVDSSYRPPQERPPKPVACFYVARRNFSEPSGQELHRAVYLMQRTLSDFVGRLSVKYNFDVGRVIRTVHVLPRGIEVEMDDDVIREIPEGQDMTLEVIETGGCGVKREWEMAVDAPGESDMPSPSNNTAPQRGYELRLRY</sequence>
<feature type="domain" description="Grh/CP2 DB" evidence="7">
    <location>
        <begin position="218"/>
        <end position="475"/>
    </location>
</feature>
<accession>B2AL38</accession>
<dbReference type="InterPro" id="IPR007604">
    <property type="entry name" value="CP2"/>
</dbReference>
<dbReference type="GO" id="GO:0005634">
    <property type="term" value="C:nucleus"/>
    <property type="evidence" value="ECO:0007669"/>
    <property type="project" value="UniProtKB-SubCell"/>
</dbReference>
<evidence type="ECO:0000256" key="4">
    <source>
        <dbReference type="ARBA" id="ARBA00023163"/>
    </source>
</evidence>
<keyword evidence="5" id="KW-0539">Nucleus</keyword>
<evidence type="ECO:0000256" key="2">
    <source>
        <dbReference type="ARBA" id="ARBA00023015"/>
    </source>
</evidence>
<comment type="subcellular location">
    <subcellularLocation>
        <location evidence="1">Nucleus</location>
    </subcellularLocation>
</comment>
<dbReference type="PANTHER" id="PTHR11037">
    <property type="entry name" value="TRANSCRIPTION FACTOR CP2"/>
    <property type="match status" value="1"/>
</dbReference>
<keyword evidence="2" id="KW-0805">Transcription regulation</keyword>
<dbReference type="RefSeq" id="XP_001904679.1">
    <property type="nucleotide sequence ID" value="XM_001904644.1"/>
</dbReference>
<dbReference type="GO" id="GO:0001228">
    <property type="term" value="F:DNA-binding transcription activator activity, RNA polymerase II-specific"/>
    <property type="evidence" value="ECO:0007669"/>
    <property type="project" value="TreeGrafter"/>
</dbReference>
<feature type="compositionally biased region" description="Low complexity" evidence="6">
    <location>
        <begin position="558"/>
        <end position="582"/>
    </location>
</feature>
<proteinExistence type="predicted"/>
<dbReference type="PANTHER" id="PTHR11037:SF20">
    <property type="entry name" value="PROTEIN GRAINYHEAD"/>
    <property type="match status" value="1"/>
</dbReference>
<feature type="compositionally biased region" description="Low complexity" evidence="6">
    <location>
        <begin position="38"/>
        <end position="53"/>
    </location>
</feature>
<dbReference type="Pfam" id="PF25416">
    <property type="entry name" value="GRHL1_C"/>
    <property type="match status" value="1"/>
</dbReference>
<evidence type="ECO:0000259" key="7">
    <source>
        <dbReference type="PROSITE" id="PS51968"/>
    </source>
</evidence>
<feature type="region of interest" description="Disordered" evidence="6">
    <location>
        <begin position="443"/>
        <end position="496"/>
    </location>
</feature>
<feature type="region of interest" description="Disordered" evidence="6">
    <location>
        <begin position="38"/>
        <end position="75"/>
    </location>
</feature>
<reference evidence="8" key="1">
    <citation type="journal article" date="2008" name="Genome Biol.">
        <title>The genome sequence of the model ascomycete fungus Podospora anserina.</title>
        <authorList>
            <person name="Espagne E."/>
            <person name="Lespinet O."/>
            <person name="Malagnac F."/>
            <person name="Da Silva C."/>
            <person name="Jaillon O."/>
            <person name="Porcel B.M."/>
            <person name="Couloux A."/>
            <person name="Aury J.-M."/>
            <person name="Segurens B."/>
            <person name="Poulain J."/>
            <person name="Anthouard V."/>
            <person name="Grossetete S."/>
            <person name="Khalili H."/>
            <person name="Coppin E."/>
            <person name="Dequard-Chablat M."/>
            <person name="Picard M."/>
            <person name="Contamine V."/>
            <person name="Arnaise S."/>
            <person name="Bourdais A."/>
            <person name="Berteaux-Lecellier V."/>
            <person name="Gautheret D."/>
            <person name="de Vries R.P."/>
            <person name="Battaglia E."/>
            <person name="Coutinho P.M."/>
            <person name="Danchin E.G.J."/>
            <person name="Henrissat B."/>
            <person name="El Khoury R."/>
            <person name="Sainsard-Chanet A."/>
            <person name="Boivin A."/>
            <person name="Pinan-Lucarre B."/>
            <person name="Sellem C.H."/>
            <person name="Debuchy R."/>
            <person name="Wincker P."/>
            <person name="Weissenbach J."/>
            <person name="Silar P."/>
        </authorList>
    </citation>
    <scope>NUCLEOTIDE SEQUENCE [LARGE SCALE GENOMIC DNA]</scope>
    <source>
        <strain evidence="8">S mat+</strain>
    </source>
</reference>
<feature type="region of interest" description="Disordered" evidence="6">
    <location>
        <begin position="555"/>
        <end position="606"/>
    </location>
</feature>
<dbReference type="InterPro" id="IPR040167">
    <property type="entry name" value="TF_CP2-like"/>
</dbReference>
<evidence type="ECO:0000256" key="5">
    <source>
        <dbReference type="ARBA" id="ARBA00023242"/>
    </source>
</evidence>
<evidence type="ECO:0000313" key="8">
    <source>
        <dbReference type="EMBL" id="CAP64586.1"/>
    </source>
</evidence>